<gene>
    <name evidence="2" type="ORF">A4X13_0g1731</name>
</gene>
<feature type="compositionally biased region" description="Low complexity" evidence="1">
    <location>
        <begin position="30"/>
        <end position="42"/>
    </location>
</feature>
<evidence type="ECO:0000313" key="2">
    <source>
        <dbReference type="EMBL" id="KAE8258348.1"/>
    </source>
</evidence>
<organism evidence="2 3">
    <name type="scientific">Tilletia indica</name>
    <dbReference type="NCBI Taxonomy" id="43049"/>
    <lineage>
        <taxon>Eukaryota</taxon>
        <taxon>Fungi</taxon>
        <taxon>Dikarya</taxon>
        <taxon>Basidiomycota</taxon>
        <taxon>Ustilaginomycotina</taxon>
        <taxon>Exobasidiomycetes</taxon>
        <taxon>Tilletiales</taxon>
        <taxon>Tilletiaceae</taxon>
        <taxon>Tilletia</taxon>
    </lineage>
</organism>
<proteinExistence type="predicted"/>
<feature type="compositionally biased region" description="Polar residues" evidence="1">
    <location>
        <begin position="372"/>
        <end position="398"/>
    </location>
</feature>
<feature type="region of interest" description="Disordered" evidence="1">
    <location>
        <begin position="372"/>
        <end position="443"/>
    </location>
</feature>
<feature type="compositionally biased region" description="Polar residues" evidence="1">
    <location>
        <begin position="82"/>
        <end position="94"/>
    </location>
</feature>
<dbReference type="EMBL" id="LWDF02000073">
    <property type="protein sequence ID" value="KAE8258348.1"/>
    <property type="molecule type" value="Genomic_DNA"/>
</dbReference>
<reference evidence="2" key="2">
    <citation type="journal article" date="2019" name="IMA Fungus">
        <title>Genome sequencing and comparison of five Tilletia species to identify candidate genes for the detection of regulated species infecting wheat.</title>
        <authorList>
            <person name="Nguyen H.D.T."/>
            <person name="Sultana T."/>
            <person name="Kesanakurti P."/>
            <person name="Hambleton S."/>
        </authorList>
    </citation>
    <scope>NUCLEOTIDE SEQUENCE</scope>
    <source>
        <strain evidence="2">DAOMC 236416</strain>
    </source>
</reference>
<dbReference type="Proteomes" id="UP000077521">
    <property type="component" value="Unassembled WGS sequence"/>
</dbReference>
<evidence type="ECO:0000313" key="3">
    <source>
        <dbReference type="Proteomes" id="UP000077521"/>
    </source>
</evidence>
<accession>A0A8T8TCH1</accession>
<sequence length="488" mass="53044">MPKRSAPNRGYQHPTKKLGRNTHGPLFEMSPAAVDSSSSPDGSADRVIPLRSQSYSMHFPLYDNSVETTGPASQLQHHLPSSRLTLTPASTTRPNDPEMLQSALKLVNSLNSKRGHRNASVRSKYQGLPNERSASGTLPYRDARLAADQTTENTRGPHWLRSALLTPAKGLLSGIHAPFETFAPPERFGNLDAINQQAALRSPSSHSQLLHADCRARSEEPEPEFLSDLRPITTSDPAAFSPPPTPSSFRPSGFDSLIGEAADSSWTEWEAEATEHVRSDLDTRQFWTKHAAPTVAPPKILLPERDTFSAQLERESLPQYAMSPSGLVGLMDDGQYSYDDDHGLTINPALMFASTQGGDQDQDLHLFGMQSESGAMHNSSSPAPQNNSGNISAGSDTFSPHVRPFLPPASSPFCGQPATGMSDGKSHTDGLFAQNNHHESDASYGDSDDYLYDEVDDSFFEFLDVTTDMKGFSTPSSHLDATMADSSF</sequence>
<keyword evidence="3" id="KW-1185">Reference proteome</keyword>
<protein>
    <submittedName>
        <fullName evidence="2">Uncharacterized protein</fullName>
    </submittedName>
</protein>
<feature type="compositionally biased region" description="Polar residues" evidence="1">
    <location>
        <begin position="67"/>
        <end position="76"/>
    </location>
</feature>
<comment type="caution">
    <text evidence="2">The sequence shown here is derived from an EMBL/GenBank/DDBJ whole genome shotgun (WGS) entry which is preliminary data.</text>
</comment>
<reference evidence="2" key="1">
    <citation type="submission" date="2016-04" db="EMBL/GenBank/DDBJ databases">
        <authorList>
            <person name="Nguyen H.D."/>
            <person name="Samba Siva P."/>
            <person name="Cullis J."/>
            <person name="Levesque C.A."/>
            <person name="Hambleton S."/>
        </authorList>
    </citation>
    <scope>NUCLEOTIDE SEQUENCE</scope>
    <source>
        <strain evidence="2">DAOMC 236416</strain>
    </source>
</reference>
<dbReference type="AlphaFoldDB" id="A0A8T8TCH1"/>
<name>A0A8T8TCH1_9BASI</name>
<dbReference type="OrthoDB" id="10667511at2759"/>
<feature type="region of interest" description="Disordered" evidence="1">
    <location>
        <begin position="1"/>
        <end position="47"/>
    </location>
</feature>
<evidence type="ECO:0000256" key="1">
    <source>
        <dbReference type="SAM" id="MobiDB-lite"/>
    </source>
</evidence>
<feature type="region of interest" description="Disordered" evidence="1">
    <location>
        <begin position="67"/>
        <end position="95"/>
    </location>
</feature>